<evidence type="ECO:0000313" key="11">
    <source>
        <dbReference type="Proteomes" id="UP000469558"/>
    </source>
</evidence>
<dbReference type="Gene3D" id="3.30.40.10">
    <property type="entry name" value="Zinc/RING finger domain, C3HC4 (zinc finger)"/>
    <property type="match status" value="1"/>
</dbReference>
<feature type="non-terminal residue" evidence="10">
    <location>
        <position position="557"/>
    </location>
</feature>
<dbReference type="Proteomes" id="UP000469558">
    <property type="component" value="Unassembled WGS sequence"/>
</dbReference>
<feature type="domain" description="RING-CH-type" evidence="9">
    <location>
        <begin position="71"/>
        <end position="143"/>
    </location>
</feature>
<keyword evidence="5" id="KW-0862">Zinc</keyword>
<evidence type="ECO:0000256" key="2">
    <source>
        <dbReference type="ARBA" id="ARBA00022692"/>
    </source>
</evidence>
<dbReference type="OrthoDB" id="5817083at2759"/>
<gene>
    <name evidence="10" type="primary">MARCH5</name>
    <name evidence="10" type="ORF">LSUE1_G009459</name>
</gene>
<feature type="region of interest" description="Disordered" evidence="8">
    <location>
        <begin position="434"/>
        <end position="456"/>
    </location>
</feature>
<proteinExistence type="predicted"/>
<comment type="subcellular location">
    <subcellularLocation>
        <location evidence="1">Membrane</location>
        <topology evidence="1">Multi-pass membrane protein</topology>
    </subcellularLocation>
</comment>
<dbReference type="GO" id="GO:0016020">
    <property type="term" value="C:membrane"/>
    <property type="evidence" value="ECO:0007669"/>
    <property type="project" value="UniProtKB-SubCell"/>
</dbReference>
<dbReference type="PROSITE" id="PS51292">
    <property type="entry name" value="ZF_RING_CH"/>
    <property type="match status" value="1"/>
</dbReference>
<keyword evidence="2" id="KW-0812">Transmembrane</keyword>
<keyword evidence="6" id="KW-1133">Transmembrane helix</keyword>
<evidence type="ECO:0000259" key="9">
    <source>
        <dbReference type="PROSITE" id="PS51292"/>
    </source>
</evidence>
<organism evidence="10 11">
    <name type="scientific">Lachnellula suecica</name>
    <dbReference type="NCBI Taxonomy" id="602035"/>
    <lineage>
        <taxon>Eukaryota</taxon>
        <taxon>Fungi</taxon>
        <taxon>Dikarya</taxon>
        <taxon>Ascomycota</taxon>
        <taxon>Pezizomycotina</taxon>
        <taxon>Leotiomycetes</taxon>
        <taxon>Helotiales</taxon>
        <taxon>Lachnaceae</taxon>
        <taxon>Lachnellula</taxon>
    </lineage>
</organism>
<dbReference type="EMBL" id="QGMK01002341">
    <property type="protein sequence ID" value="TVY59538.1"/>
    <property type="molecule type" value="Genomic_DNA"/>
</dbReference>
<reference evidence="10 11" key="1">
    <citation type="submission" date="2018-05" db="EMBL/GenBank/DDBJ databases">
        <title>Genome sequencing and assembly of the regulated plant pathogen Lachnellula willkommii and related sister species for the development of diagnostic species identification markers.</title>
        <authorList>
            <person name="Giroux E."/>
            <person name="Bilodeau G."/>
        </authorList>
    </citation>
    <scope>NUCLEOTIDE SEQUENCE [LARGE SCALE GENOMIC DNA]</scope>
    <source>
        <strain evidence="10 11">CBS 268.59</strain>
    </source>
</reference>
<dbReference type="PANTHER" id="PTHR46283">
    <property type="entry name" value="E3 UBIQUITIN-PROTEIN LIGASE MARCH5"/>
    <property type="match status" value="1"/>
</dbReference>
<evidence type="ECO:0000256" key="4">
    <source>
        <dbReference type="ARBA" id="ARBA00022771"/>
    </source>
</evidence>
<dbReference type="Pfam" id="PF12906">
    <property type="entry name" value="RINGv"/>
    <property type="match status" value="1"/>
</dbReference>
<feature type="region of interest" description="Disordered" evidence="8">
    <location>
        <begin position="30"/>
        <end position="75"/>
    </location>
</feature>
<keyword evidence="11" id="KW-1185">Reference proteome</keyword>
<feature type="compositionally biased region" description="Low complexity" evidence="8">
    <location>
        <begin position="446"/>
        <end position="456"/>
    </location>
</feature>
<keyword evidence="4" id="KW-0863">Zinc-finger</keyword>
<comment type="caution">
    <text evidence="10">The sequence shown here is derived from an EMBL/GenBank/DDBJ whole genome shotgun (WGS) entry which is preliminary data.</text>
</comment>
<dbReference type="GO" id="GO:0008270">
    <property type="term" value="F:zinc ion binding"/>
    <property type="evidence" value="ECO:0007669"/>
    <property type="project" value="UniProtKB-KW"/>
</dbReference>
<evidence type="ECO:0000313" key="10">
    <source>
        <dbReference type="EMBL" id="TVY59538.1"/>
    </source>
</evidence>
<accession>A0A8T9BUF6</accession>
<evidence type="ECO:0000256" key="5">
    <source>
        <dbReference type="ARBA" id="ARBA00022833"/>
    </source>
</evidence>
<protein>
    <submittedName>
        <fullName evidence="10">E3 ubiquitin-protein ligase MARCH5</fullName>
    </submittedName>
</protein>
<sequence>HTNEYNAVASLNLQHLQFTCHLRIPTKPNPSIMASLHREPSISRRNSSSQPPPMADEASVEMPSETPQNDPQTDKGRSCWICLLDESDDPDSEWTKPCGCTLDAHTECLLEWIADQEKPKRGEFGPVKHELKCPQCQAVIGIDQPRDLLVELYDRLHGIARGAMVPSAMSALVGCVYSGLFVYGLNTLVLVFGAEHAAEILQAAATGPQTNLNSPKWIRDFVRGLKRGLLASDPFFPAPSWKLGLGLPLIGPAMVLSRTKLSEFAFPLLVPIYFLNPSNRDFVHWPPTPGLTFATLPYLRTAYCELYRLAFENLEKKWDLAVQRKPREGETAEQIARDDEAGEGNAVFELEFIDEEADDLEARREGFAEAHERRINDEVRQLNGFAERAQRAGQVGEQVPAAAGLGRAQVEGAEEAHPAAAGIVDEAQAALPQAAPIDVPPPPAAPEQNRPANNQNWGIRRDFDITLAATTVMGALAFPAISSMMGELLGLTLPEKWVGKGVSMRFGPRGLLKEKWGRTIVGGCLFVVLKDVVTLYCKWKKARDFGKRKIIQYVKPT</sequence>
<name>A0A8T9BUF6_9HELO</name>
<dbReference type="InterPro" id="IPR013083">
    <property type="entry name" value="Znf_RING/FYVE/PHD"/>
</dbReference>
<evidence type="ECO:0000256" key="8">
    <source>
        <dbReference type="SAM" id="MobiDB-lite"/>
    </source>
</evidence>
<dbReference type="SMART" id="SM00744">
    <property type="entry name" value="RINGv"/>
    <property type="match status" value="1"/>
</dbReference>
<evidence type="ECO:0000256" key="3">
    <source>
        <dbReference type="ARBA" id="ARBA00022723"/>
    </source>
</evidence>
<dbReference type="SUPFAM" id="SSF57850">
    <property type="entry name" value="RING/U-box"/>
    <property type="match status" value="1"/>
</dbReference>
<keyword evidence="7" id="KW-0472">Membrane</keyword>
<keyword evidence="3" id="KW-0479">Metal-binding</keyword>
<dbReference type="InterPro" id="IPR011016">
    <property type="entry name" value="Znf_RING-CH"/>
</dbReference>
<dbReference type="AlphaFoldDB" id="A0A8T9BUF6"/>
<evidence type="ECO:0000256" key="1">
    <source>
        <dbReference type="ARBA" id="ARBA00004141"/>
    </source>
</evidence>
<evidence type="ECO:0000256" key="6">
    <source>
        <dbReference type="ARBA" id="ARBA00022989"/>
    </source>
</evidence>
<evidence type="ECO:0000256" key="7">
    <source>
        <dbReference type="ARBA" id="ARBA00023136"/>
    </source>
</evidence>